<dbReference type="GeneID" id="68119118"/>
<dbReference type="EMBL" id="VFQX01000012">
    <property type="protein sequence ID" value="KAF0982042.1"/>
    <property type="molecule type" value="Genomic_DNA"/>
</dbReference>
<name>A0A6A5C5G6_NAEFO</name>
<dbReference type="OrthoDB" id="185373at2759"/>
<dbReference type="PANTHER" id="PTHR47447:SF21">
    <property type="entry name" value="PENTACOTRIPEPTIDE-REPEAT REGION OF PRORP DOMAIN-CONTAINING PROTEIN"/>
    <property type="match status" value="1"/>
</dbReference>
<evidence type="ECO:0000313" key="3">
    <source>
        <dbReference type="EMBL" id="KAF0982042.1"/>
    </source>
</evidence>
<protein>
    <recommendedName>
        <fullName evidence="5">Pentacotripeptide-repeat region of PRORP domain-containing protein</fullName>
    </recommendedName>
</protein>
<evidence type="ECO:0000313" key="4">
    <source>
        <dbReference type="Proteomes" id="UP000444721"/>
    </source>
</evidence>
<organism evidence="3 4">
    <name type="scientific">Naegleria fowleri</name>
    <name type="common">Brain eating amoeba</name>
    <dbReference type="NCBI Taxonomy" id="5763"/>
    <lineage>
        <taxon>Eukaryota</taxon>
        <taxon>Discoba</taxon>
        <taxon>Heterolobosea</taxon>
        <taxon>Tetramitia</taxon>
        <taxon>Eutetramitia</taxon>
        <taxon>Vahlkampfiidae</taxon>
        <taxon>Naegleria</taxon>
    </lineage>
</organism>
<feature type="compositionally biased region" description="Polar residues" evidence="2">
    <location>
        <begin position="83"/>
        <end position="92"/>
    </location>
</feature>
<keyword evidence="4" id="KW-1185">Reference proteome</keyword>
<accession>A0A6A5C5G6</accession>
<evidence type="ECO:0008006" key="5">
    <source>
        <dbReference type="Google" id="ProtNLM"/>
    </source>
</evidence>
<sequence length="812" mass="94390">MLKKLSPAVLSSSIHHPQHHSLASHLNKLFFHSTSIILNVGSTSNFHHLAKALALETTTTTTHGTRSPKASDSTNTTSRNNTYPKQSSTPNKFITRRKERNQEFMSDERKAKLETMMADSKLKAKLSKRIILYLMRCAQKEIPITTVYFWLDMFLNHLQLPLEPSLFVQLLSLCKDEEQLITVFLLSTAAEKVKLEDGTETIESVFKLPKNIPYQKAQYERFRKLYPLDQHFGEVVISTALYHNLARLKSKFTYFLFRELQQTNNPLFKEYKTVECYNCVLSQYSKPPFTDMGLVHKLLTEMKQNEATKPNIRTYTLLLDLIIKSNFPQYEKIQRIIQMTKEMESADTAFFNKLLTNLIDTNQFKTAVQLFNAIYDSASSGADSKIRPDRITYHKMISLCFRIGNPEKALSIAKMFENDPFCQITSYTCCLVIQGFIDADRVSDALLLYDNFIKHPKIKLDQIFFNAIISSAGKKNLPQLVQRAVRDMKELKVEPDLTLYYTTLSSYARMGLMPEAEKMYQLFKLKGFPTYGKHYTALMRGYFKLDNPDMVWDVFNRFLEDQKAREKSGDPLHLDFAILSYLLAATKKRDQLESIYVHYQQLIEKRMLTDDFVYNGGESFPVEEEPEFDSIANTYEDDDEQVGAFSTKELEDLYSEDVKFEESGKIAFTADVRPELFYYRLCRVSLYQRHTTILIQLLNHIQLISKMDPHSIRYFSKIVLRYLATTGKKRIVYFFEVLEKLLNEQRKGTQVLFLQILANRYLPTLERLAGNITSQRVENYVRYRSEDLQDPNYSHVPNVTDILREISNLAVV</sequence>
<feature type="compositionally biased region" description="Low complexity" evidence="2">
    <location>
        <begin position="58"/>
        <end position="82"/>
    </location>
</feature>
<dbReference type="InterPro" id="IPR011990">
    <property type="entry name" value="TPR-like_helical_dom_sf"/>
</dbReference>
<proteinExistence type="predicted"/>
<dbReference type="VEuPathDB" id="AmoebaDB:FDP41_011903"/>
<dbReference type="Pfam" id="PF01535">
    <property type="entry name" value="PPR"/>
    <property type="match status" value="3"/>
</dbReference>
<feature type="region of interest" description="Disordered" evidence="2">
    <location>
        <begin position="58"/>
        <end position="96"/>
    </location>
</feature>
<evidence type="ECO:0000256" key="1">
    <source>
        <dbReference type="ARBA" id="ARBA00022737"/>
    </source>
</evidence>
<dbReference type="PANTHER" id="PTHR47447">
    <property type="entry name" value="OS03G0856100 PROTEIN"/>
    <property type="match status" value="1"/>
</dbReference>
<dbReference type="Gene3D" id="1.25.40.10">
    <property type="entry name" value="Tetratricopeptide repeat domain"/>
    <property type="match status" value="2"/>
</dbReference>
<dbReference type="VEuPathDB" id="AmoebaDB:NfTy_022580"/>
<dbReference type="OMA" id="KHYTALM"/>
<dbReference type="Proteomes" id="UP000444721">
    <property type="component" value="Unassembled WGS sequence"/>
</dbReference>
<keyword evidence="1" id="KW-0677">Repeat</keyword>
<dbReference type="NCBIfam" id="TIGR00756">
    <property type="entry name" value="PPR"/>
    <property type="match status" value="1"/>
</dbReference>
<evidence type="ECO:0000256" key="2">
    <source>
        <dbReference type="SAM" id="MobiDB-lite"/>
    </source>
</evidence>
<gene>
    <name evidence="3" type="ORF">FDP41_011903</name>
</gene>
<comment type="caution">
    <text evidence="3">The sequence shown here is derived from an EMBL/GenBank/DDBJ whole genome shotgun (WGS) entry which is preliminary data.</text>
</comment>
<dbReference type="VEuPathDB" id="AmoebaDB:NF0068530"/>
<dbReference type="InterPro" id="IPR002885">
    <property type="entry name" value="PPR_rpt"/>
</dbReference>
<reference evidence="3 4" key="1">
    <citation type="journal article" date="2019" name="Sci. Rep.">
        <title>Nanopore sequencing improves the draft genome of the human pathogenic amoeba Naegleria fowleri.</title>
        <authorList>
            <person name="Liechti N."/>
            <person name="Schurch N."/>
            <person name="Bruggmann R."/>
            <person name="Wittwer M."/>
        </authorList>
    </citation>
    <scope>NUCLEOTIDE SEQUENCE [LARGE SCALE GENOMIC DNA]</scope>
    <source>
        <strain evidence="3 4">ATCC 30894</strain>
    </source>
</reference>
<dbReference type="RefSeq" id="XP_044566755.1">
    <property type="nucleotide sequence ID" value="XM_044702364.1"/>
</dbReference>
<dbReference type="AlphaFoldDB" id="A0A6A5C5G6"/>